<dbReference type="GeneID" id="36836691"/>
<dbReference type="KEGG" id="asul:DFR86_01940"/>
<dbReference type="OrthoDB" id="33206at2157"/>
<protein>
    <recommendedName>
        <fullName evidence="3">DUF2299 domain-containing protein</fullName>
    </recommendedName>
</protein>
<proteinExistence type="predicted"/>
<evidence type="ECO:0000313" key="1">
    <source>
        <dbReference type="EMBL" id="AWR96429.1"/>
    </source>
</evidence>
<evidence type="ECO:0008006" key="3">
    <source>
        <dbReference type="Google" id="ProtNLM"/>
    </source>
</evidence>
<dbReference type="CDD" id="cd17510">
    <property type="entry name" value="T3SC_YbjN-like_2"/>
    <property type="match status" value="1"/>
</dbReference>
<gene>
    <name evidence="1" type="ORF">DFR86_01940</name>
</gene>
<evidence type="ECO:0000313" key="2">
    <source>
        <dbReference type="Proteomes" id="UP000248410"/>
    </source>
</evidence>
<dbReference type="InterPro" id="IPR018747">
    <property type="entry name" value="DUF2299"/>
</dbReference>
<dbReference type="EMBL" id="CP029288">
    <property type="protein sequence ID" value="AWR96429.1"/>
    <property type="molecule type" value="Genomic_DNA"/>
</dbReference>
<dbReference type="Gene3D" id="3.30.1460.10">
    <property type="match status" value="1"/>
</dbReference>
<dbReference type="Pfam" id="PF10061">
    <property type="entry name" value="DUF2299"/>
    <property type="match status" value="1"/>
</dbReference>
<keyword evidence="2" id="KW-1185">Reference proteome</keyword>
<name>A0A2U9IK55_9CREN</name>
<reference evidence="1 2" key="1">
    <citation type="submission" date="2018-05" db="EMBL/GenBank/DDBJ databases">
        <title>Complete Genome Sequences of Extremely Thermoacidophilic, Metal-Mobilizing Type-Strain Members of the Archaeal Family Sulfolobaceae: Acidianus brierleyi DSM-1651T, Acidianus sulfidivorans DSM-18786T, Metallosphaera hakonensis DSM-7519T, and Metallosphaera prunae DSM-10039T.</title>
        <authorList>
            <person name="Counts J.A."/>
            <person name="Kelly R.M."/>
        </authorList>
    </citation>
    <scope>NUCLEOTIDE SEQUENCE [LARGE SCALE GENOMIC DNA]</scope>
    <source>
        <strain evidence="1 2">JP7</strain>
    </source>
</reference>
<dbReference type="Proteomes" id="UP000248410">
    <property type="component" value="Chromosome"/>
</dbReference>
<dbReference type="AlphaFoldDB" id="A0A2U9IK55"/>
<dbReference type="RefSeq" id="WP_110379319.1">
    <property type="nucleotide sequence ID" value="NZ_CP029288.2"/>
</dbReference>
<accession>A0A2U9IK55</accession>
<sequence length="161" mass="18324">MDDKLDNKITEWIRQLGLNITNPPQAKEPFHILVMPPQNAGPTLEIVRPPNQNIYLIVMGIGIHQLHQNGLRNMKKEDRTKFLAELNYDLLKMGVDFALMPLGSEIPQAIQISRTLLIEDLRPNDFINAIYAVRNAGLYVILKFSNTFGVAQSKSEPLRYT</sequence>
<organism evidence="1 2">
    <name type="scientific">Acidianus sulfidivorans JP7</name>
    <dbReference type="NCBI Taxonomy" id="619593"/>
    <lineage>
        <taxon>Archaea</taxon>
        <taxon>Thermoproteota</taxon>
        <taxon>Thermoprotei</taxon>
        <taxon>Sulfolobales</taxon>
        <taxon>Sulfolobaceae</taxon>
        <taxon>Acidianus</taxon>
    </lineage>
</organism>